<keyword evidence="4" id="KW-1133">Transmembrane helix</keyword>
<name>A0A174GNT3_9CLOT</name>
<keyword evidence="1" id="KW-0378">Hydrolase</keyword>
<dbReference type="GeneID" id="83012160"/>
<evidence type="ECO:0000256" key="1">
    <source>
        <dbReference type="ARBA" id="ARBA00022801"/>
    </source>
</evidence>
<dbReference type="NCBIfam" id="TIGR01076">
    <property type="entry name" value="sortase_fam"/>
    <property type="match status" value="1"/>
</dbReference>
<dbReference type="NCBIfam" id="NF033745">
    <property type="entry name" value="class_C_sortase"/>
    <property type="match status" value="1"/>
</dbReference>
<feature type="active site" description="Acyl-thioester intermediate" evidence="2">
    <location>
        <position position="209"/>
    </location>
</feature>
<dbReference type="SUPFAM" id="SSF63817">
    <property type="entry name" value="Sortase"/>
    <property type="match status" value="1"/>
</dbReference>
<organism evidence="5 6">
    <name type="scientific">Clostridium disporicum</name>
    <dbReference type="NCBI Taxonomy" id="84024"/>
    <lineage>
        <taxon>Bacteria</taxon>
        <taxon>Bacillati</taxon>
        <taxon>Bacillota</taxon>
        <taxon>Clostridia</taxon>
        <taxon>Eubacteriales</taxon>
        <taxon>Clostridiaceae</taxon>
        <taxon>Clostridium</taxon>
    </lineage>
</organism>
<keyword evidence="4" id="KW-0812">Transmembrane</keyword>
<dbReference type="InterPro" id="IPR005754">
    <property type="entry name" value="Sortase"/>
</dbReference>
<feature type="coiled-coil region" evidence="3">
    <location>
        <begin position="33"/>
        <end position="60"/>
    </location>
</feature>
<dbReference type="OrthoDB" id="1648028at2"/>
<dbReference type="GO" id="GO:0016787">
    <property type="term" value="F:hydrolase activity"/>
    <property type="evidence" value="ECO:0007669"/>
    <property type="project" value="UniProtKB-KW"/>
</dbReference>
<dbReference type="CDD" id="cd05827">
    <property type="entry name" value="Sortase_C"/>
    <property type="match status" value="1"/>
</dbReference>
<sequence length="280" mass="31564">MDGRNVIRKIIFIIGFLICIYPLGSSIIESFYQREAIATYENAVNNIDRAELELEYNKAEEYNSALFNYKNNILNTNSISVLGEESYNNILDMGNGIMGSIEIPKINVNLPIYHGTSDEVLSVGVGHVYNSSLPIGGINTRSVLTGHRGLPNAKLFTRLDEIVEGDLFFVRIQDKTLAYKVNNIEVIEPEDIDAVNIIEGKDLVSLITCTPYGINTHRLVVTGERVPYEPSEYESIESNRMSNREILFASIPFIFLTLAVVLKLSDKRRKEREGHEVKED</sequence>
<accession>A0A174GNT3</accession>
<protein>
    <submittedName>
        <fullName evidence="5">Sortase</fullName>
    </submittedName>
</protein>
<dbReference type="EMBL" id="CYZV01000036">
    <property type="protein sequence ID" value="CUO63621.1"/>
    <property type="molecule type" value="Genomic_DNA"/>
</dbReference>
<dbReference type="AlphaFoldDB" id="A0A174GNT3"/>
<keyword evidence="4" id="KW-0472">Membrane</keyword>
<evidence type="ECO:0000313" key="5">
    <source>
        <dbReference type="EMBL" id="CUO63621.1"/>
    </source>
</evidence>
<dbReference type="RefSeq" id="WP_042398885.1">
    <property type="nucleotide sequence ID" value="NZ_CYZV01000036.1"/>
</dbReference>
<evidence type="ECO:0000256" key="2">
    <source>
        <dbReference type="PIRSR" id="PIRSR605754-1"/>
    </source>
</evidence>
<evidence type="ECO:0000256" key="3">
    <source>
        <dbReference type="SAM" id="Coils"/>
    </source>
</evidence>
<evidence type="ECO:0000313" key="6">
    <source>
        <dbReference type="Proteomes" id="UP000095558"/>
    </source>
</evidence>
<feature type="transmembrane region" description="Helical" evidence="4">
    <location>
        <begin position="246"/>
        <end position="264"/>
    </location>
</feature>
<dbReference type="InterPro" id="IPR042002">
    <property type="entry name" value="Sortase_C"/>
</dbReference>
<feature type="active site" description="Proton donor/acceptor" evidence="2">
    <location>
        <position position="147"/>
    </location>
</feature>
<reference evidence="5 6" key="1">
    <citation type="submission" date="2015-09" db="EMBL/GenBank/DDBJ databases">
        <authorList>
            <consortium name="Pathogen Informatics"/>
        </authorList>
    </citation>
    <scope>NUCLEOTIDE SEQUENCE [LARGE SCALE GENOMIC DNA]</scope>
    <source>
        <strain evidence="5 6">2789STDY5834855</strain>
    </source>
</reference>
<proteinExistence type="predicted"/>
<gene>
    <name evidence="5" type="ORF">ERS852470_02913</name>
</gene>
<keyword evidence="3" id="KW-0175">Coiled coil</keyword>
<evidence type="ECO:0000256" key="4">
    <source>
        <dbReference type="SAM" id="Phobius"/>
    </source>
</evidence>
<feature type="transmembrane region" description="Helical" evidence="4">
    <location>
        <begin position="12"/>
        <end position="32"/>
    </location>
</feature>
<dbReference type="InterPro" id="IPR023365">
    <property type="entry name" value="Sortase_dom-sf"/>
</dbReference>
<dbReference type="Gene3D" id="2.40.260.10">
    <property type="entry name" value="Sortase"/>
    <property type="match status" value="1"/>
</dbReference>
<dbReference type="Pfam" id="PF04203">
    <property type="entry name" value="Sortase"/>
    <property type="match status" value="1"/>
</dbReference>
<dbReference type="Proteomes" id="UP000095558">
    <property type="component" value="Unassembled WGS sequence"/>
</dbReference>